<gene>
    <name evidence="1" type="ORF">ETSY1_19960</name>
</gene>
<protein>
    <recommendedName>
        <fullName evidence="3">ABC transporter substrate-binding protein</fullName>
    </recommendedName>
</protein>
<evidence type="ECO:0008006" key="3">
    <source>
        <dbReference type="Google" id="ProtNLM"/>
    </source>
</evidence>
<dbReference type="PROSITE" id="PS51257">
    <property type="entry name" value="PROKAR_LIPOPROTEIN"/>
    <property type="match status" value="1"/>
</dbReference>
<evidence type="ECO:0000313" key="2">
    <source>
        <dbReference type="Proteomes" id="UP000019141"/>
    </source>
</evidence>
<dbReference type="EMBL" id="AZHW01000580">
    <property type="protein sequence ID" value="ETW98162.1"/>
    <property type="molecule type" value="Genomic_DNA"/>
</dbReference>
<dbReference type="HOGENOM" id="CLU_094502_2_0_7"/>
<reference evidence="1 2" key="1">
    <citation type="journal article" date="2014" name="Nature">
        <title>An environmental bacterial taxon with a large and distinct metabolic repertoire.</title>
        <authorList>
            <person name="Wilson M.C."/>
            <person name="Mori T."/>
            <person name="Ruckert C."/>
            <person name="Uria A.R."/>
            <person name="Helf M.J."/>
            <person name="Takada K."/>
            <person name="Gernert C."/>
            <person name="Steffens U.A."/>
            <person name="Heycke N."/>
            <person name="Schmitt S."/>
            <person name="Rinke C."/>
            <person name="Helfrich E.J."/>
            <person name="Brachmann A.O."/>
            <person name="Gurgui C."/>
            <person name="Wakimoto T."/>
            <person name="Kracht M."/>
            <person name="Crusemann M."/>
            <person name="Hentschel U."/>
            <person name="Abe I."/>
            <person name="Matsunaga S."/>
            <person name="Kalinowski J."/>
            <person name="Takeyama H."/>
            <person name="Piel J."/>
        </authorList>
    </citation>
    <scope>NUCLEOTIDE SEQUENCE [LARGE SCALE GENOMIC DNA]</scope>
    <source>
        <strain evidence="2">TSY1</strain>
    </source>
</reference>
<comment type="caution">
    <text evidence="1">The sequence shown here is derived from an EMBL/GenBank/DDBJ whole genome shotgun (WGS) entry which is preliminary data.</text>
</comment>
<organism evidence="1 2">
    <name type="scientific">Entotheonella factor</name>
    <dbReference type="NCBI Taxonomy" id="1429438"/>
    <lineage>
        <taxon>Bacteria</taxon>
        <taxon>Pseudomonadati</taxon>
        <taxon>Nitrospinota/Tectimicrobiota group</taxon>
        <taxon>Candidatus Tectimicrobiota</taxon>
        <taxon>Candidatus Entotheonellia</taxon>
        <taxon>Candidatus Entotheonellales</taxon>
        <taxon>Candidatus Entotheonellaceae</taxon>
        <taxon>Candidatus Entotheonella</taxon>
    </lineage>
</organism>
<sequence>MVRDAWLPLVCSILACFLVWWGTGHVQWGTELDSPTRTVNRLIASMSGQPHLLTSSSAPPPTVAAVTTDEALALFDLPGISRKTLGKKWPRLSPTEQDEFMAIFAQLLIHVAFPQSAAFFRNLETTVTDERIRGRQATVTTYVEHETEGQIDIDYRLIHQNGDWLIRDIQLDGVSLSRNLRAQFQQIIRQDSYEELLRRMREKLEHAIAPSSS</sequence>
<proteinExistence type="predicted"/>
<dbReference type="Gene3D" id="3.10.450.710">
    <property type="entry name" value="Tgt2/MlaC"/>
    <property type="match status" value="1"/>
</dbReference>
<keyword evidence="2" id="KW-1185">Reference proteome</keyword>
<dbReference type="PANTHER" id="PTHR36573:SF1">
    <property type="entry name" value="INTERMEMBRANE PHOSPHOLIPID TRANSPORT SYSTEM BINDING PROTEIN MLAC"/>
    <property type="match status" value="1"/>
</dbReference>
<accession>W4LJK1</accession>
<dbReference type="PANTHER" id="PTHR36573">
    <property type="entry name" value="INTERMEMBRANE PHOSPHOLIPID TRANSPORT SYSTEM BINDING PROTEIN MLAC"/>
    <property type="match status" value="1"/>
</dbReference>
<name>W4LJK1_ENTF1</name>
<dbReference type="InterPro" id="IPR008869">
    <property type="entry name" value="MlaC/ttg2D"/>
</dbReference>
<dbReference type="InterPro" id="IPR042245">
    <property type="entry name" value="Tgt2/MlaC_sf"/>
</dbReference>
<dbReference type="Pfam" id="PF05494">
    <property type="entry name" value="MlaC"/>
    <property type="match status" value="1"/>
</dbReference>
<dbReference type="Proteomes" id="UP000019141">
    <property type="component" value="Unassembled WGS sequence"/>
</dbReference>
<dbReference type="AlphaFoldDB" id="W4LJK1"/>
<evidence type="ECO:0000313" key="1">
    <source>
        <dbReference type="EMBL" id="ETW98162.1"/>
    </source>
</evidence>